<dbReference type="PROSITE" id="PS51421">
    <property type="entry name" value="RAS"/>
    <property type="match status" value="1"/>
</dbReference>
<protein>
    <submittedName>
        <fullName evidence="2">Uncharacterized protein</fullName>
    </submittedName>
</protein>
<reference evidence="2" key="1">
    <citation type="journal article" date="2020" name="Microb. Genom.">
        <title>Genetic diversity of clinical and environmental Mucorales isolates obtained from an investigation of mucormycosis cases among solid organ transplant recipients.</title>
        <authorList>
            <person name="Nguyen M.H."/>
            <person name="Kaul D."/>
            <person name="Muto C."/>
            <person name="Cheng S.J."/>
            <person name="Richter R.A."/>
            <person name="Bruno V.M."/>
            <person name="Liu G."/>
            <person name="Beyhan S."/>
            <person name="Sundermann A.J."/>
            <person name="Mounaud S."/>
            <person name="Pasculle A.W."/>
            <person name="Nierman W.C."/>
            <person name="Driscoll E."/>
            <person name="Cumbie R."/>
            <person name="Clancy C.J."/>
            <person name="Dupont C.L."/>
        </authorList>
    </citation>
    <scope>NUCLEOTIDE SEQUENCE</scope>
    <source>
        <strain evidence="2">GL16</strain>
    </source>
</reference>
<dbReference type="GO" id="GO:0005525">
    <property type="term" value="F:GTP binding"/>
    <property type="evidence" value="ECO:0007669"/>
    <property type="project" value="InterPro"/>
</dbReference>
<organism evidence="2 3">
    <name type="scientific">Rhizopus oryzae</name>
    <name type="common">Mucormycosis agent</name>
    <name type="synonym">Rhizopus arrhizus var. delemar</name>
    <dbReference type="NCBI Taxonomy" id="64495"/>
    <lineage>
        <taxon>Eukaryota</taxon>
        <taxon>Fungi</taxon>
        <taxon>Fungi incertae sedis</taxon>
        <taxon>Mucoromycota</taxon>
        <taxon>Mucoromycotina</taxon>
        <taxon>Mucoromycetes</taxon>
        <taxon>Mucorales</taxon>
        <taxon>Mucorineae</taxon>
        <taxon>Rhizopodaceae</taxon>
        <taxon>Rhizopus</taxon>
    </lineage>
</organism>
<keyword evidence="1" id="KW-0547">Nucleotide-binding</keyword>
<dbReference type="SMART" id="SM00174">
    <property type="entry name" value="RHO"/>
    <property type="match status" value="1"/>
</dbReference>
<dbReference type="OrthoDB" id="63533at2759"/>
<dbReference type="Pfam" id="PF00071">
    <property type="entry name" value="Ras"/>
    <property type="match status" value="1"/>
</dbReference>
<dbReference type="InterPro" id="IPR001806">
    <property type="entry name" value="Small_GTPase"/>
</dbReference>
<name>A0A9P6YLA8_RHIOR</name>
<dbReference type="Gene3D" id="3.40.50.300">
    <property type="entry name" value="P-loop containing nucleotide triphosphate hydrolases"/>
    <property type="match status" value="1"/>
</dbReference>
<dbReference type="GO" id="GO:0003924">
    <property type="term" value="F:GTPase activity"/>
    <property type="evidence" value="ECO:0007669"/>
    <property type="project" value="InterPro"/>
</dbReference>
<dbReference type="FunFam" id="3.40.50.300:FF:000851">
    <property type="entry name" value="Ras-related small GTP-binding family protein"/>
    <property type="match status" value="1"/>
</dbReference>
<dbReference type="EMBL" id="JAANIT010000151">
    <property type="protein sequence ID" value="KAG1551370.1"/>
    <property type="molecule type" value="Genomic_DNA"/>
</dbReference>
<dbReference type="CDD" id="cd01860">
    <property type="entry name" value="Rab5_related"/>
    <property type="match status" value="1"/>
</dbReference>
<dbReference type="Proteomes" id="UP000717996">
    <property type="component" value="Unassembled WGS sequence"/>
</dbReference>
<dbReference type="PANTHER" id="PTHR47978">
    <property type="match status" value="1"/>
</dbReference>
<dbReference type="PROSITE" id="PS51419">
    <property type="entry name" value="RAB"/>
    <property type="match status" value="1"/>
</dbReference>
<evidence type="ECO:0000313" key="2">
    <source>
        <dbReference type="EMBL" id="KAG1551370.1"/>
    </source>
</evidence>
<dbReference type="PRINTS" id="PR00449">
    <property type="entry name" value="RASTRNSFRMNG"/>
</dbReference>
<accession>A0A9P6YLA8</accession>
<dbReference type="InterPro" id="IPR027417">
    <property type="entry name" value="P-loop_NTPase"/>
</dbReference>
<evidence type="ECO:0000313" key="3">
    <source>
        <dbReference type="Proteomes" id="UP000717996"/>
    </source>
</evidence>
<comment type="caution">
    <text evidence="2">The sequence shown here is derived from an EMBL/GenBank/DDBJ whole genome shotgun (WGS) entry which is preliminary data.</text>
</comment>
<dbReference type="SUPFAM" id="SSF52540">
    <property type="entry name" value="P-loop containing nucleoside triphosphate hydrolases"/>
    <property type="match status" value="1"/>
</dbReference>
<sequence length="204" mass="23140">MPVNQQKSYTLKLVLLGDSSVGKSSLVLRYVKDQFDEYRESTIGAAFLSKTIKYDENTTIKFDIWDTAGQERYKSLTPIYYRNANCAVIVYDVTQLSSLERAKSWIDELQRQGESNTVIALVGNKCDLDSSPVIDSNTTKEYAEENGFVFIETSAKTGHNVNELFTEIAKRIPFDQLDYSNRKRNLDNQDVDINSKNSGNRCAC</sequence>
<gene>
    <name evidence="2" type="ORF">G6F51_001888</name>
</gene>
<dbReference type="SMART" id="SM00175">
    <property type="entry name" value="RAB"/>
    <property type="match status" value="1"/>
</dbReference>
<dbReference type="AlphaFoldDB" id="A0A9P6YLA8"/>
<dbReference type="SMART" id="SM00176">
    <property type="entry name" value="RAN"/>
    <property type="match status" value="1"/>
</dbReference>
<dbReference type="PROSITE" id="PS51420">
    <property type="entry name" value="RHO"/>
    <property type="match status" value="1"/>
</dbReference>
<evidence type="ECO:0000256" key="1">
    <source>
        <dbReference type="ARBA" id="ARBA00022741"/>
    </source>
</evidence>
<dbReference type="InterPro" id="IPR005225">
    <property type="entry name" value="Small_GTP-bd"/>
</dbReference>
<dbReference type="SMART" id="SM00173">
    <property type="entry name" value="RAS"/>
    <property type="match status" value="1"/>
</dbReference>
<proteinExistence type="predicted"/>
<dbReference type="NCBIfam" id="TIGR00231">
    <property type="entry name" value="small_GTP"/>
    <property type="match status" value="1"/>
</dbReference>